<dbReference type="RefSeq" id="WP_150548489.1">
    <property type="nucleotide sequence ID" value="NZ_LR215729.2"/>
</dbReference>
<accession>A0A653E4N4</accession>
<dbReference type="EMBL" id="LR215729">
    <property type="protein sequence ID" value="VEV97697.1"/>
    <property type="molecule type" value="Genomic_DNA"/>
</dbReference>
<dbReference type="AlphaFoldDB" id="A0A653E4N4"/>
<sequence>MQLQDFKSCLAEVYQGEVVGESAFDNMLGVVENREQRYIVASLLQFETEAKAIMRPVLYQYELPVNDAAQGYATGQAASDDLNQLPWKDRFEALQNLIASQYLPRYEMLETLVDPSQNKQAAEVARFMAEHERRILKVMENIVRGVDNPAEPIVQLLSHPLPRFE</sequence>
<protein>
    <submittedName>
        <fullName evidence="1">Uncharacterized protein</fullName>
    </submittedName>
</protein>
<evidence type="ECO:0000313" key="1">
    <source>
        <dbReference type="EMBL" id="VEV97697.1"/>
    </source>
</evidence>
<organism evidence="1">
    <name type="scientific">Pseudomonas marincola</name>
    <dbReference type="NCBI Taxonomy" id="437900"/>
    <lineage>
        <taxon>Bacteria</taxon>
        <taxon>Pseudomonadati</taxon>
        <taxon>Pseudomonadota</taxon>
        <taxon>Gammaproteobacteria</taxon>
        <taxon>Pseudomonadales</taxon>
        <taxon>Pseudomonadaceae</taxon>
        <taxon>Pseudomonas</taxon>
    </lineage>
</organism>
<proteinExistence type="predicted"/>
<reference evidence="1" key="1">
    <citation type="submission" date="2019-02" db="EMBL/GenBank/DDBJ databases">
        <authorList>
            <consortium name="Genoscope - CEA"/>
            <person name="William W."/>
        </authorList>
    </citation>
    <scope>NUCLEOTIDE SEQUENCE [LARGE SCALE GENOMIC DNA]</scope>
    <source>
        <strain evidence="1">YSy11</strain>
    </source>
</reference>
<name>A0A653E4N4_9PSED</name>
<gene>
    <name evidence="1" type="ORF">PMYSY11_2652</name>
</gene>